<dbReference type="InterPro" id="IPR056144">
    <property type="entry name" value="DUF7727"/>
</dbReference>
<organism evidence="3 4">
    <name type="scientific">Entomortierella chlamydospora</name>
    <dbReference type="NCBI Taxonomy" id="101097"/>
    <lineage>
        <taxon>Eukaryota</taxon>
        <taxon>Fungi</taxon>
        <taxon>Fungi incertae sedis</taxon>
        <taxon>Mucoromycota</taxon>
        <taxon>Mortierellomycotina</taxon>
        <taxon>Mortierellomycetes</taxon>
        <taxon>Mortierellales</taxon>
        <taxon>Mortierellaceae</taxon>
        <taxon>Entomortierella</taxon>
    </lineage>
</organism>
<keyword evidence="4" id="KW-1185">Reference proteome</keyword>
<proteinExistence type="predicted"/>
<reference evidence="3" key="1">
    <citation type="journal article" date="2020" name="Fungal Divers.">
        <title>Resolving the Mortierellaceae phylogeny through synthesis of multi-gene phylogenetics and phylogenomics.</title>
        <authorList>
            <person name="Vandepol N."/>
            <person name="Liber J."/>
            <person name="Desiro A."/>
            <person name="Na H."/>
            <person name="Kennedy M."/>
            <person name="Barry K."/>
            <person name="Grigoriev I.V."/>
            <person name="Miller A.N."/>
            <person name="O'Donnell K."/>
            <person name="Stajich J.E."/>
            <person name="Bonito G."/>
        </authorList>
    </citation>
    <scope>NUCLEOTIDE SEQUENCE</scope>
    <source>
        <strain evidence="3">NRRL 2769</strain>
    </source>
</reference>
<comment type="caution">
    <text evidence="3">The sequence shown here is derived from an EMBL/GenBank/DDBJ whole genome shotgun (WGS) entry which is preliminary data.</text>
</comment>
<evidence type="ECO:0000256" key="1">
    <source>
        <dbReference type="SAM" id="Phobius"/>
    </source>
</evidence>
<protein>
    <recommendedName>
        <fullName evidence="2">DUF7727 domain-containing protein</fullName>
    </recommendedName>
</protein>
<name>A0A9P6T209_9FUNG</name>
<sequence length="99" mass="10999">MRKLPVLYYGTVPVLPIILFCLGLIVAAIEYPLFAKDYLNSSSAYMPKVAFFIPVSVLSLLESQTVNGAVYLAIATIGYMMAIRADFKKQQQTSWGRMA</sequence>
<dbReference type="EMBL" id="JAAAID010000312">
    <property type="protein sequence ID" value="KAG0019076.1"/>
    <property type="molecule type" value="Genomic_DNA"/>
</dbReference>
<evidence type="ECO:0000259" key="2">
    <source>
        <dbReference type="Pfam" id="PF24853"/>
    </source>
</evidence>
<feature type="transmembrane region" description="Helical" evidence="1">
    <location>
        <begin position="68"/>
        <end position="87"/>
    </location>
</feature>
<evidence type="ECO:0000313" key="3">
    <source>
        <dbReference type="EMBL" id="KAG0019076.1"/>
    </source>
</evidence>
<dbReference type="AlphaFoldDB" id="A0A9P6T209"/>
<keyword evidence="1" id="KW-1133">Transmembrane helix</keyword>
<accession>A0A9P6T209</accession>
<feature type="transmembrane region" description="Helical" evidence="1">
    <location>
        <begin position="45"/>
        <end position="62"/>
    </location>
</feature>
<feature type="transmembrane region" description="Helical" evidence="1">
    <location>
        <begin position="6"/>
        <end position="33"/>
    </location>
</feature>
<keyword evidence="1" id="KW-0472">Membrane</keyword>
<feature type="domain" description="DUF7727" evidence="2">
    <location>
        <begin position="11"/>
        <end position="84"/>
    </location>
</feature>
<keyword evidence="1" id="KW-0812">Transmembrane</keyword>
<gene>
    <name evidence="3" type="ORF">BGZ80_006333</name>
</gene>
<dbReference type="Pfam" id="PF24853">
    <property type="entry name" value="DUF7727"/>
    <property type="match status" value="1"/>
</dbReference>
<evidence type="ECO:0000313" key="4">
    <source>
        <dbReference type="Proteomes" id="UP000703661"/>
    </source>
</evidence>
<dbReference type="Proteomes" id="UP000703661">
    <property type="component" value="Unassembled WGS sequence"/>
</dbReference>